<evidence type="ECO:0000313" key="1">
    <source>
        <dbReference type="EMBL" id="KZM72347.1"/>
    </source>
</evidence>
<name>A0A164LFA0_9NOCA</name>
<proteinExistence type="predicted"/>
<comment type="caution">
    <text evidence="1">The sequence shown here is derived from an EMBL/GenBank/DDBJ whole genome shotgun (WGS) entry which is preliminary data.</text>
</comment>
<protein>
    <recommendedName>
        <fullName evidence="3">Pentapeptide repeat-containing protein</fullName>
    </recommendedName>
</protein>
<sequence length="200" mass="22590">MLAGELLSITDHLRLYLVNSSQPNQEPYGILGRFEQRRSRRAHAQTVTGYVTDIIRIVELFFGSDLFSYAPPDVLAAYQELGLDRFQALDRINVFASAGVRGSREAVVQRARDLHQWSRRLSHSLQVFYGVLNDVRGADLRGENLEGIDLTGLRWSTATQWPPEWIEWITHSSITIDDDVFEIARGTGRDRSAVAHPAPS</sequence>
<evidence type="ECO:0008006" key="3">
    <source>
        <dbReference type="Google" id="ProtNLM"/>
    </source>
</evidence>
<dbReference type="EMBL" id="LWGR01000008">
    <property type="protein sequence ID" value="KZM72347.1"/>
    <property type="molecule type" value="Genomic_DNA"/>
</dbReference>
<dbReference type="AlphaFoldDB" id="A0A164LFA0"/>
<gene>
    <name evidence="1" type="ORF">AWN90_36085</name>
</gene>
<dbReference type="Proteomes" id="UP000076512">
    <property type="component" value="Unassembled WGS sequence"/>
</dbReference>
<organism evidence="1 2">
    <name type="scientific">Nocardia terpenica</name>
    <dbReference type="NCBI Taxonomy" id="455432"/>
    <lineage>
        <taxon>Bacteria</taxon>
        <taxon>Bacillati</taxon>
        <taxon>Actinomycetota</taxon>
        <taxon>Actinomycetes</taxon>
        <taxon>Mycobacteriales</taxon>
        <taxon>Nocardiaceae</taxon>
        <taxon>Nocardia</taxon>
    </lineage>
</organism>
<evidence type="ECO:0000313" key="2">
    <source>
        <dbReference type="Proteomes" id="UP000076512"/>
    </source>
</evidence>
<reference evidence="1 2" key="1">
    <citation type="submission" date="2016-04" db="EMBL/GenBank/DDBJ databases">
        <authorList>
            <person name="Evans L.H."/>
            <person name="Alamgir A."/>
            <person name="Owens N."/>
            <person name="Weber N.D."/>
            <person name="Virtaneva K."/>
            <person name="Barbian K."/>
            <person name="Babar A."/>
            <person name="Rosenke K."/>
        </authorList>
    </citation>
    <scope>NUCLEOTIDE SEQUENCE [LARGE SCALE GENOMIC DNA]</scope>
    <source>
        <strain evidence="1 2">IFM 0406</strain>
    </source>
</reference>
<keyword evidence="2" id="KW-1185">Reference proteome</keyword>
<accession>A0A164LFA0</accession>